<gene>
    <name evidence="3" type="ORF">K8V06_07560</name>
</gene>
<feature type="transmembrane region" description="Helical" evidence="1">
    <location>
        <begin position="418"/>
        <end position="438"/>
    </location>
</feature>
<dbReference type="Proteomes" id="UP000759256">
    <property type="component" value="Unassembled WGS sequence"/>
</dbReference>
<feature type="transmembrane region" description="Helical" evidence="1">
    <location>
        <begin position="9"/>
        <end position="29"/>
    </location>
</feature>
<dbReference type="Pfam" id="PF00884">
    <property type="entry name" value="Sulfatase"/>
    <property type="match status" value="1"/>
</dbReference>
<dbReference type="InterPro" id="IPR017850">
    <property type="entry name" value="Alkaline_phosphatase_core_sf"/>
</dbReference>
<feature type="transmembrane region" description="Helical" evidence="1">
    <location>
        <begin position="229"/>
        <end position="249"/>
    </location>
</feature>
<name>A0A921ICR9_9LACO</name>
<feature type="domain" description="Sulfatase N-terminal" evidence="2">
    <location>
        <begin position="599"/>
        <end position="881"/>
    </location>
</feature>
<feature type="transmembrane region" description="Helical" evidence="1">
    <location>
        <begin position="261"/>
        <end position="277"/>
    </location>
</feature>
<feature type="transmembrane region" description="Helical" evidence="1">
    <location>
        <begin position="390"/>
        <end position="411"/>
    </location>
</feature>
<keyword evidence="1" id="KW-0812">Transmembrane</keyword>
<dbReference type="GO" id="GO:0016787">
    <property type="term" value="F:hydrolase activity"/>
    <property type="evidence" value="ECO:0007669"/>
    <property type="project" value="UniProtKB-KW"/>
</dbReference>
<feature type="transmembrane region" description="Helical" evidence="1">
    <location>
        <begin position="498"/>
        <end position="515"/>
    </location>
</feature>
<dbReference type="SUPFAM" id="SSF53649">
    <property type="entry name" value="Alkaline phosphatase-like"/>
    <property type="match status" value="1"/>
</dbReference>
<feature type="transmembrane region" description="Helical" evidence="1">
    <location>
        <begin position="197"/>
        <end position="217"/>
    </location>
</feature>
<reference evidence="3" key="2">
    <citation type="submission" date="2021-09" db="EMBL/GenBank/DDBJ databases">
        <authorList>
            <person name="Gilroy R."/>
        </authorList>
    </citation>
    <scope>NUCLEOTIDE SEQUENCE</scope>
    <source>
        <strain evidence="3">CHK189-29639</strain>
    </source>
</reference>
<dbReference type="CDD" id="cd16015">
    <property type="entry name" value="LTA_synthase"/>
    <property type="match status" value="1"/>
</dbReference>
<keyword evidence="1" id="KW-0472">Membrane</keyword>
<accession>A0A921ICR9</accession>
<feature type="transmembrane region" description="Helical" evidence="1">
    <location>
        <begin position="468"/>
        <end position="486"/>
    </location>
</feature>
<keyword evidence="3" id="KW-0378">Hydrolase</keyword>
<dbReference type="InterPro" id="IPR000917">
    <property type="entry name" value="Sulfatase_N"/>
</dbReference>
<feature type="transmembrane region" description="Helical" evidence="1">
    <location>
        <begin position="41"/>
        <end position="64"/>
    </location>
</feature>
<dbReference type="Gene3D" id="3.40.720.10">
    <property type="entry name" value="Alkaline Phosphatase, subunit A"/>
    <property type="match status" value="1"/>
</dbReference>
<reference evidence="3" key="1">
    <citation type="journal article" date="2021" name="PeerJ">
        <title>Extensive microbial diversity within the chicken gut microbiome revealed by metagenomics and culture.</title>
        <authorList>
            <person name="Gilroy R."/>
            <person name="Ravi A."/>
            <person name="Getino M."/>
            <person name="Pursley I."/>
            <person name="Horton D.L."/>
            <person name="Alikhan N.F."/>
            <person name="Baker D."/>
            <person name="Gharbi K."/>
            <person name="Hall N."/>
            <person name="Watson M."/>
            <person name="Adriaenssens E.M."/>
            <person name="Foster-Nyarko E."/>
            <person name="Jarju S."/>
            <person name="Secka A."/>
            <person name="Antonio M."/>
            <person name="Oren A."/>
            <person name="Chaudhuri R.R."/>
            <person name="La Ragione R."/>
            <person name="Hildebrand F."/>
            <person name="Pallen M.J."/>
        </authorList>
    </citation>
    <scope>NUCLEOTIDE SEQUENCE</scope>
    <source>
        <strain evidence="3">CHK189-29639</strain>
    </source>
</reference>
<feature type="transmembrane region" description="Helical" evidence="1">
    <location>
        <begin position="168"/>
        <end position="185"/>
    </location>
</feature>
<sequence>MIKKLCNALMVYVTMIIVIFSLLITQANPAFLQNKLLSKKLFAYSLLDNFSNVIVGVLLILMGYQIKGNIKFIKKYIYIYVVNLLTFVGLFLWTRSFTISNLYDKALPITRNTYPIVIGVICALLVKERIRNWIKKYKLSMILSVYAIIFALPSIFDKDIWGLGNGNNIITAFLLTTLGIALKNVEIDKLYVNKKVITLMSICLIINVILALSMPYISLRMHNDFSTAYRFNVLTSISVVAMAVIIFLVKKKLKINVQIQEYTGLLILLVYSNSFIVEKIINGSTSLKILLFKSCICAIVIVILGWLLSKIDKKEKILERRLLLNDEKNIVLWVSEISEKLINYIQKYKFSLLNIGILYILAYSSFILMSPDFSEPHLGKSLTNIFFHTFFVRQQMLILNAMLFYLLYRFIYGIIGRFWISVILNYVVIAVAIVADAIKIHYRTEPILPAEVTMVSAYGDILSMVPQFILWITAIVTIILICIVIYCERKLPQNKAKWRFRILGIVLAVLVYGSSTRINHEGSIVGDFLNSYGNLPTFENQEQGAQQNGALQQFLNNIDVTIMKKETDYSKKKVDKLARKYSKLANEINVTRDNNLSTQTVIFNLSESLANPNRLKEVKLSHNPLSYIDSVKKNTTSGLMISSGLGGGTANMEYMTLTGLPVSNFSPTIATPYTQVVPESKQTLTINEYFKKSTVIHPYNGSFYSRKAVYQKFGFQRFMYLGSKYKIKHKMKIGTNPYLSDETAYQNTLDVINNYKNGQFINLVTMQNHLPYSDYYDNSGDYQVSGDMDDGEKIAISNYSAGLSYTDKAVQRFIEQIDKINKPITLVFYGDHLPGIYSNIDGNSLEARETDYFIYSNKYARQNGAKNLKHVKYVSPIDFIALTAEQTNSKVSPYYALLTEIQKELPTIKVYAYNNGKNPVFVDKKGKTIRYKQLTKKQKRLYNDLKLVQYDLTAGNQYLYKTKFFIGSLSKRTDAKILIIIFKLLDGSLIVFLF</sequence>
<proteinExistence type="predicted"/>
<protein>
    <submittedName>
        <fullName evidence="3">Sulfatase-like hydrolase/transferase</fullName>
    </submittedName>
</protein>
<evidence type="ECO:0000259" key="2">
    <source>
        <dbReference type="Pfam" id="PF00884"/>
    </source>
</evidence>
<evidence type="ECO:0000256" key="1">
    <source>
        <dbReference type="SAM" id="Phobius"/>
    </source>
</evidence>
<organism evidence="3 4">
    <name type="scientific">Ligilactobacillus salivarius</name>
    <dbReference type="NCBI Taxonomy" id="1624"/>
    <lineage>
        <taxon>Bacteria</taxon>
        <taxon>Bacillati</taxon>
        <taxon>Bacillota</taxon>
        <taxon>Bacilli</taxon>
        <taxon>Lactobacillales</taxon>
        <taxon>Lactobacillaceae</taxon>
        <taxon>Ligilactobacillus</taxon>
    </lineage>
</organism>
<feature type="transmembrane region" description="Helical" evidence="1">
    <location>
        <begin position="350"/>
        <end position="370"/>
    </location>
</feature>
<feature type="transmembrane region" description="Helical" evidence="1">
    <location>
        <begin position="106"/>
        <end position="126"/>
    </location>
</feature>
<comment type="caution">
    <text evidence="3">The sequence shown here is derived from an EMBL/GenBank/DDBJ whole genome shotgun (WGS) entry which is preliminary data.</text>
</comment>
<evidence type="ECO:0000313" key="3">
    <source>
        <dbReference type="EMBL" id="HJG15976.1"/>
    </source>
</evidence>
<evidence type="ECO:0000313" key="4">
    <source>
        <dbReference type="Proteomes" id="UP000759256"/>
    </source>
</evidence>
<dbReference type="AlphaFoldDB" id="A0A921ICR9"/>
<keyword evidence="1" id="KW-1133">Transmembrane helix</keyword>
<feature type="transmembrane region" description="Helical" evidence="1">
    <location>
        <begin position="76"/>
        <end position="94"/>
    </location>
</feature>
<feature type="transmembrane region" description="Helical" evidence="1">
    <location>
        <begin position="138"/>
        <end position="156"/>
    </location>
</feature>
<dbReference type="EMBL" id="DYVK01000068">
    <property type="protein sequence ID" value="HJG15976.1"/>
    <property type="molecule type" value="Genomic_DNA"/>
</dbReference>
<feature type="transmembrane region" description="Helical" evidence="1">
    <location>
        <begin position="289"/>
        <end position="308"/>
    </location>
</feature>